<sequence length="393" mass="43590">MALDSMNSEAPPPSKYSLQALARQRESLLKKIETLAFSRHMTADRHQVPSDQGDQSLATQRNDEVTQELFDATFFDESVARVVDDNQLDVLPSIEFMDSSFGNKLEVELVGTDILVGIDFTLNSSRGLEVKKGNDEMGPPYPTTHSSLSFESSDDEEQDISKSSKSLNHRSTSVCSNPDTGFHIKLVKKCDAEDGDGFLYLESPQSIKDFPYSATPTLSYSDDMKSCQILLGESIDTSISQPHLLTLEVESYPLDYMYPKMKDASFSRNAEWSRASLQFGASNGVYIFDPSAFRPDDSCNQAASDFLVATCLCLTQGFTRWSTAAVNVGIGRWTMGTVNKRNELAHFRDIQPMESTYLTQGQEPLTAQAEAQQLDTVASRLPAQSFPRNPDVE</sequence>
<dbReference type="EMBL" id="PNBA02000008">
    <property type="protein sequence ID" value="KAG6416578.1"/>
    <property type="molecule type" value="Genomic_DNA"/>
</dbReference>
<name>A0A8X8ZTR4_SALSN</name>
<comment type="caution">
    <text evidence="2">The sequence shown here is derived from an EMBL/GenBank/DDBJ whole genome shotgun (WGS) entry which is preliminary data.</text>
</comment>
<organism evidence="2">
    <name type="scientific">Salvia splendens</name>
    <name type="common">Scarlet sage</name>
    <dbReference type="NCBI Taxonomy" id="180675"/>
    <lineage>
        <taxon>Eukaryota</taxon>
        <taxon>Viridiplantae</taxon>
        <taxon>Streptophyta</taxon>
        <taxon>Embryophyta</taxon>
        <taxon>Tracheophyta</taxon>
        <taxon>Spermatophyta</taxon>
        <taxon>Magnoliopsida</taxon>
        <taxon>eudicotyledons</taxon>
        <taxon>Gunneridae</taxon>
        <taxon>Pentapetalae</taxon>
        <taxon>asterids</taxon>
        <taxon>lamiids</taxon>
        <taxon>Lamiales</taxon>
        <taxon>Lamiaceae</taxon>
        <taxon>Nepetoideae</taxon>
        <taxon>Mentheae</taxon>
        <taxon>Salviinae</taxon>
        <taxon>Salvia</taxon>
        <taxon>Salvia subgen. Calosphace</taxon>
        <taxon>core Calosphace</taxon>
    </lineage>
</organism>
<feature type="region of interest" description="Disordered" evidence="1">
    <location>
        <begin position="129"/>
        <end position="173"/>
    </location>
</feature>
<dbReference type="AlphaFoldDB" id="A0A8X8ZTR4"/>
<dbReference type="Proteomes" id="UP000298416">
    <property type="component" value="Unassembled WGS sequence"/>
</dbReference>
<evidence type="ECO:0000256" key="1">
    <source>
        <dbReference type="SAM" id="MobiDB-lite"/>
    </source>
</evidence>
<accession>A0A8X8ZTR4</accession>
<proteinExistence type="predicted"/>
<reference evidence="2" key="1">
    <citation type="submission" date="2018-01" db="EMBL/GenBank/DDBJ databases">
        <authorList>
            <person name="Mao J.F."/>
        </authorList>
    </citation>
    <scope>NUCLEOTIDE SEQUENCE</scope>
    <source>
        <strain evidence="2">Huo1</strain>
        <tissue evidence="2">Leaf</tissue>
    </source>
</reference>
<reference evidence="2" key="2">
    <citation type="submission" date="2020-08" db="EMBL/GenBank/DDBJ databases">
        <title>Plant Genome Project.</title>
        <authorList>
            <person name="Zhang R.-G."/>
        </authorList>
    </citation>
    <scope>NUCLEOTIDE SEQUENCE</scope>
    <source>
        <strain evidence="2">Huo1</strain>
        <tissue evidence="2">Leaf</tissue>
    </source>
</reference>
<keyword evidence="3" id="KW-1185">Reference proteome</keyword>
<gene>
    <name evidence="2" type="ORF">SASPL_124011</name>
</gene>
<evidence type="ECO:0000313" key="3">
    <source>
        <dbReference type="Proteomes" id="UP000298416"/>
    </source>
</evidence>
<protein>
    <submittedName>
        <fullName evidence="2">Uncharacterized protein</fullName>
    </submittedName>
</protein>
<evidence type="ECO:0000313" key="2">
    <source>
        <dbReference type="EMBL" id="KAG6416578.1"/>
    </source>
</evidence>